<organism evidence="4 5">
    <name type="scientific">Acidovorax bellezanensis</name>
    <dbReference type="NCBI Taxonomy" id="2976702"/>
    <lineage>
        <taxon>Bacteria</taxon>
        <taxon>Pseudomonadati</taxon>
        <taxon>Pseudomonadota</taxon>
        <taxon>Betaproteobacteria</taxon>
        <taxon>Burkholderiales</taxon>
        <taxon>Comamonadaceae</taxon>
        <taxon>Acidovorax</taxon>
    </lineage>
</organism>
<comment type="caution">
    <text evidence="4">The sequence shown here is derived from an EMBL/GenBank/DDBJ whole genome shotgun (WGS) entry which is preliminary data.</text>
</comment>
<evidence type="ECO:0000256" key="1">
    <source>
        <dbReference type="ARBA" id="ARBA00009410"/>
    </source>
</evidence>
<protein>
    <submittedName>
        <fullName evidence="4">FAD-dependent oxidoreductase</fullName>
    </submittedName>
</protein>
<dbReference type="EMBL" id="JAODYH010000001">
    <property type="protein sequence ID" value="MCT9809158.1"/>
    <property type="molecule type" value="Genomic_DNA"/>
</dbReference>
<dbReference type="Pfam" id="PF01266">
    <property type="entry name" value="DAO"/>
    <property type="match status" value="1"/>
</dbReference>
<proteinExistence type="inferred from homology"/>
<evidence type="ECO:0000313" key="5">
    <source>
        <dbReference type="Proteomes" id="UP001525968"/>
    </source>
</evidence>
<evidence type="ECO:0000259" key="3">
    <source>
        <dbReference type="Pfam" id="PF01266"/>
    </source>
</evidence>
<dbReference type="SUPFAM" id="SSF51905">
    <property type="entry name" value="FAD/NAD(P)-binding domain"/>
    <property type="match status" value="1"/>
</dbReference>
<evidence type="ECO:0000313" key="4">
    <source>
        <dbReference type="EMBL" id="MCT9809158.1"/>
    </source>
</evidence>
<comment type="similarity">
    <text evidence="1">Belongs to the DadA oxidoreductase family.</text>
</comment>
<dbReference type="Gene3D" id="3.30.9.10">
    <property type="entry name" value="D-Amino Acid Oxidase, subunit A, domain 2"/>
    <property type="match status" value="1"/>
</dbReference>
<dbReference type="InterPro" id="IPR036188">
    <property type="entry name" value="FAD/NAD-bd_sf"/>
</dbReference>
<reference evidence="4 5" key="1">
    <citation type="submission" date="2022-09" db="EMBL/GenBank/DDBJ databases">
        <title>Draft genome of isolate Be4.</title>
        <authorList>
            <person name="Sanchez-Castro I."/>
            <person name="Martinez-Rodriguez P."/>
            <person name="Descostes M."/>
            <person name="Merroun M."/>
        </authorList>
    </citation>
    <scope>NUCLEOTIDE SEQUENCE [LARGE SCALE GENOMIC DNA]</scope>
    <source>
        <strain evidence="4 5">Be4</strain>
    </source>
</reference>
<keyword evidence="2" id="KW-0560">Oxidoreductase</keyword>
<dbReference type="PANTHER" id="PTHR13847">
    <property type="entry name" value="SARCOSINE DEHYDROGENASE-RELATED"/>
    <property type="match status" value="1"/>
</dbReference>
<dbReference type="PANTHER" id="PTHR13847:SF280">
    <property type="entry name" value="D-AMINO ACID DEHYDROGENASE"/>
    <property type="match status" value="1"/>
</dbReference>
<evidence type="ECO:0000256" key="2">
    <source>
        <dbReference type="ARBA" id="ARBA00023002"/>
    </source>
</evidence>
<accession>A0ABT2PFM6</accession>
<gene>
    <name evidence="4" type="ORF">N0K08_00780</name>
</gene>
<feature type="domain" description="FAD dependent oxidoreductase" evidence="3">
    <location>
        <begin position="3"/>
        <end position="398"/>
    </location>
</feature>
<dbReference type="InterPro" id="IPR006076">
    <property type="entry name" value="FAD-dep_OxRdtase"/>
</dbReference>
<name>A0ABT2PFM6_9BURK</name>
<dbReference type="RefSeq" id="WP_261498086.1">
    <property type="nucleotide sequence ID" value="NZ_JAODYH010000001.1"/>
</dbReference>
<dbReference type="Proteomes" id="UP001525968">
    <property type="component" value="Unassembled WGS sequence"/>
</dbReference>
<dbReference type="Gene3D" id="3.50.50.60">
    <property type="entry name" value="FAD/NAD(P)-binding domain"/>
    <property type="match status" value="2"/>
</dbReference>
<keyword evidence="5" id="KW-1185">Reference proteome</keyword>
<sequence>MNIAIVGAGVAGIATAHALARDGHAVTVYDQHSSAAEGASFAPTGWLAPALLHPWSAPGLAQPPGLRSRQSQLRIGSALSTADLSWLWRWRQAGRRIRKAPEQLHPALAAVERLAQYSQQLREGEWADATQDMQRQAGAMVLLRTEAALAQLQPALKVLADAGVAVQQLDPAQARQLEPGLSSQATLFAALNLPAAETANCRLWVQQQRMSAQQLGVQFVFDARVSRLGQQAMGVQLAGESGMRAHQAVVVCAGAASAQLLRPLGLKLPVVQLGGYTVSAPLREPAHAPRCAVVDWERQISLVRLGQRVRASGGADLGTSAQHHAPSLQRLYHALSHWFPGGMQPSQGVHAWRGTRLMTPDGAPVLGASGLPGLWLNLGHGNNGAAMAHGCGQLLADLIAQRAPGLDTTGLNLQRF</sequence>